<evidence type="ECO:0000256" key="7">
    <source>
        <dbReference type="ARBA" id="ARBA00022679"/>
    </source>
</evidence>
<feature type="transmembrane region" description="Helical" evidence="14">
    <location>
        <begin position="149"/>
        <end position="167"/>
    </location>
</feature>
<evidence type="ECO:0000256" key="2">
    <source>
        <dbReference type="ARBA" id="ARBA00004922"/>
    </source>
</evidence>
<evidence type="ECO:0000313" key="15">
    <source>
        <dbReference type="EMBL" id="OLY84482.1"/>
    </source>
</evidence>
<keyword evidence="8 14" id="KW-0812">Transmembrane</keyword>
<dbReference type="EC" id="2.4.1.256" evidence="4 14"/>
<evidence type="ECO:0000256" key="12">
    <source>
        <dbReference type="ARBA" id="ARBA00044727"/>
    </source>
</evidence>
<dbReference type="PIRSF" id="PIRSF028810">
    <property type="entry name" value="Alpha1_2_glucosyltferase_Alg10"/>
    <property type="match status" value="1"/>
</dbReference>
<dbReference type="Pfam" id="PF04922">
    <property type="entry name" value="DIE2_ALG10"/>
    <property type="match status" value="1"/>
</dbReference>
<evidence type="ECO:0000256" key="5">
    <source>
        <dbReference type="ARBA" id="ARBA00018512"/>
    </source>
</evidence>
<dbReference type="EMBL" id="LSSL01000478">
    <property type="protein sequence ID" value="OLY84482.1"/>
    <property type="molecule type" value="Genomic_DNA"/>
</dbReference>
<comment type="pathway">
    <text evidence="2">Protein modification; protein glycosylation.</text>
</comment>
<feature type="transmembrane region" description="Helical" evidence="14">
    <location>
        <begin position="65"/>
        <end position="81"/>
    </location>
</feature>
<dbReference type="PANTHER" id="PTHR12989">
    <property type="entry name" value="ALPHA-1,2-GLUCOSYLTRANSFERASE ALG10"/>
    <property type="match status" value="1"/>
</dbReference>
<organism evidence="15 16">
    <name type="scientific">Smittium mucronatum</name>
    <dbReference type="NCBI Taxonomy" id="133383"/>
    <lineage>
        <taxon>Eukaryota</taxon>
        <taxon>Fungi</taxon>
        <taxon>Fungi incertae sedis</taxon>
        <taxon>Zoopagomycota</taxon>
        <taxon>Kickxellomycotina</taxon>
        <taxon>Harpellomycetes</taxon>
        <taxon>Harpellales</taxon>
        <taxon>Legeriomycetaceae</taxon>
        <taxon>Smittium</taxon>
    </lineage>
</organism>
<keyword evidence="7 15" id="KW-0808">Transferase</keyword>
<reference evidence="15 16" key="1">
    <citation type="journal article" date="2016" name="Mol. Biol. Evol.">
        <title>Genome-Wide Survey of Gut Fungi (Harpellales) Reveals the First Horizontally Transferred Ubiquitin Gene from a Mosquito Host.</title>
        <authorList>
            <person name="Wang Y."/>
            <person name="White M.M."/>
            <person name="Kvist S."/>
            <person name="Moncalvo J.M."/>
        </authorList>
    </citation>
    <scope>NUCLEOTIDE SEQUENCE [LARGE SCALE GENOMIC DNA]</scope>
    <source>
        <strain evidence="15 16">ALG-7-W6</strain>
    </source>
</reference>
<dbReference type="PANTHER" id="PTHR12989:SF10">
    <property type="entry name" value="DOL-P-GLC:GLC(2)MAN(9)GLCNAC(2)-PP-DOL ALPHA-1,2-GLUCOSYLTRANSFERASE-RELATED"/>
    <property type="match status" value="1"/>
</dbReference>
<evidence type="ECO:0000256" key="4">
    <source>
        <dbReference type="ARBA" id="ARBA00011967"/>
    </source>
</evidence>
<name>A0A1R0H5J4_9FUNG</name>
<evidence type="ECO:0000313" key="16">
    <source>
        <dbReference type="Proteomes" id="UP000187455"/>
    </source>
</evidence>
<accession>A0A1R0H5J4</accession>
<comment type="function">
    <text evidence="12">Dol-P-Glc:Glc(2)Man(9)GlcNAc(2)-PP-Dol alpha-1,2-glucosyltransferase that operates in the biosynthetic pathway of dolichol-linked oligosaccharides, the glycan precursors employed in protein asparagine (N)-glycosylation. The assembly of dolichol-linked oligosaccharides begins on the cytosolic side of the endoplasmic reticulum membrane and finishes in its lumen. The sequential addition of sugars to dolichol pyrophosphate produces dolichol-linked oligosaccharides containing fourteen sugars, including two GlcNAcs, nine mannoses and three glucoses. Once assembled, the oligosaccharide is transferred from the lipid to nascent proteins by oligosaccharyltransferases. In the lumen of the endoplasmic reticulum, adds the third and last glucose residue from dolichyl phosphate glucose (Dol-P-Glc) onto the lipid-linked oligosaccharide intermediate Glc(2)Man(9)GlcNAc(2)-PP-Dol to produce Glc(3)Man(9)GlcNAc(2)-PP-Dol.</text>
</comment>
<comment type="caution">
    <text evidence="14">Lacks conserved residue(s) required for the propagation of feature annotation.</text>
</comment>
<dbReference type="Proteomes" id="UP000187455">
    <property type="component" value="Unassembled WGS sequence"/>
</dbReference>
<keyword evidence="10 14" id="KW-1133">Transmembrane helix</keyword>
<evidence type="ECO:0000256" key="9">
    <source>
        <dbReference type="ARBA" id="ARBA00022824"/>
    </source>
</evidence>
<proteinExistence type="inferred from homology"/>
<comment type="caution">
    <text evidence="15">The sequence shown here is derived from an EMBL/GenBank/DDBJ whole genome shotgun (WGS) entry which is preliminary data.</text>
</comment>
<feature type="transmembrane region" description="Helical" evidence="14">
    <location>
        <begin position="336"/>
        <end position="356"/>
    </location>
</feature>
<evidence type="ECO:0000256" key="1">
    <source>
        <dbReference type="ARBA" id="ARBA00004477"/>
    </source>
</evidence>
<dbReference type="GO" id="GO:0005789">
    <property type="term" value="C:endoplasmic reticulum membrane"/>
    <property type="evidence" value="ECO:0007669"/>
    <property type="project" value="UniProtKB-SubCell"/>
</dbReference>
<keyword evidence="9" id="KW-0256">Endoplasmic reticulum</keyword>
<dbReference type="InterPro" id="IPR016900">
    <property type="entry name" value="Alg10"/>
</dbReference>
<gene>
    <name evidence="15" type="ORF">AYI68_g1351</name>
</gene>
<sequence>MIRIQPDRKALDLNRVSQHMIDRTANIVAESEIESRISIFPFDNQSAITGPLIFILYTMDNTSKLAFAIYSIVGLAILIRTNKLVPLPYMDEIFHVGQVQAYCRGDYFSYDPKLTTPPGLYIVSLVFVKVSQFLGLTDTNGCSVKALRTYNYILSLALFFVLHSLISTLNKNKSHAWKALTTITLMFFPVSFFFNQLYYTEVASLLSVLLGYKFALDKKYWLSSFIFLISLSMRQTNVIYAAMVMGYSVLQELNTLSSPTNQAIINQPAYSTRTLDSFLTQFKVVLIATLSNLPNLLITLSGYLVVFSSFAYFLYSNGGIVLGDKSNHVATLHFPQMYYLIMFLAGMCFPAISHIVDPIYFFRKNFLRIEHPFILSDNRHFSFYIWKDVYRRHYLIRYILVPVYFYAGWLCWRSLAITLIPSPLLEFRYFIMPYYFYRLHIEQPGKSRTLTELVWNLVINLGVYYLFFNKPFIWPQNPNEIMRFMW</sequence>
<comment type="catalytic activity">
    <reaction evidence="13">
        <text>an alpha-D-Glc-(1-&gt;3)-alpha-D-Glc-(1-&gt;3)-alpha-D-Man-(1-&gt;2)-alpha-D-Man-(1-&gt;2)-alpha-D-Man-(1-&gt;3)-[alpha-D-Man-(1-&gt;2)-alpha-D-Man-(1-&gt;3)-[alpha-D-Man-(1-&gt;2)-alpha-D-Man-(1-&gt;6)]-alpha-D-Man-(1-&gt;6)]-beta-D-Man-(1-&gt;4)-beta-D-GlcNAc-(1-&gt;4)-alpha-D-GlcNAc-diphospho-di-trans,poly-cis-dolichol + a di-trans,poly-cis-dolichyl beta-D-glucosyl phosphate = a alpha-D-Glc-(1-&gt;2)-alpha-D-Glc-(1-&gt;3)-alpha-D-Glc-(1-&gt;3)-alpha-D-Man-(1-&gt;2)-alpha-D-Man-(1-&gt;2)-alpha-D-Man-(1-&gt;3)-[alpha-D-Man-(1-&gt;2)-alpha-D-Man-(1-&gt;3)-[alpha-D-Man-(1-&gt;2)-alpha-D-Man-(1-&gt;6)]-alpha-D-Man-(1-&gt;6)]-beta-D-Man-(1-&gt;4)-beta-D-GlcNAc-(1-&gt;4)-alpha-D-GlcNAc-diphospho-di-trans,poly-cis-dolichol + a di-trans,poly-cis-dolichyl phosphate + H(+)</text>
        <dbReference type="Rhea" id="RHEA:29543"/>
        <dbReference type="Rhea" id="RHEA-COMP:19498"/>
        <dbReference type="Rhea" id="RHEA-COMP:19502"/>
        <dbReference type="Rhea" id="RHEA-COMP:19512"/>
        <dbReference type="Rhea" id="RHEA-COMP:19522"/>
        <dbReference type="ChEBI" id="CHEBI:15378"/>
        <dbReference type="ChEBI" id="CHEBI:57525"/>
        <dbReference type="ChEBI" id="CHEBI:57683"/>
        <dbReference type="ChEBI" id="CHEBI:132522"/>
        <dbReference type="ChEBI" id="CHEBI:132523"/>
        <dbReference type="EC" id="2.4.1.256"/>
    </reaction>
    <physiologicalReaction direction="left-to-right" evidence="13">
        <dbReference type="Rhea" id="RHEA:29544"/>
    </physiologicalReaction>
</comment>
<keyword evidence="16" id="KW-1185">Reference proteome</keyword>
<feature type="transmembrane region" description="Helical" evidence="14">
    <location>
        <begin position="449"/>
        <end position="468"/>
    </location>
</feature>
<protein>
    <recommendedName>
        <fullName evidence="5 14">Dol-P-Glc:Glc(2)Man(9)GlcNAc(2)-PP-Dol alpha-1,2-glucosyltransferase</fullName>
        <ecNumber evidence="4 14">2.4.1.256</ecNumber>
    </recommendedName>
</protein>
<keyword evidence="6 14" id="KW-0328">Glycosyltransferase</keyword>
<keyword evidence="11 14" id="KW-0472">Membrane</keyword>
<evidence type="ECO:0000256" key="11">
    <source>
        <dbReference type="ARBA" id="ARBA00023136"/>
    </source>
</evidence>
<evidence type="ECO:0000256" key="8">
    <source>
        <dbReference type="ARBA" id="ARBA00022692"/>
    </source>
</evidence>
<feature type="transmembrane region" description="Helical" evidence="14">
    <location>
        <begin position="296"/>
        <end position="316"/>
    </location>
</feature>
<evidence type="ECO:0000256" key="6">
    <source>
        <dbReference type="ARBA" id="ARBA00022676"/>
    </source>
</evidence>
<evidence type="ECO:0000256" key="10">
    <source>
        <dbReference type="ARBA" id="ARBA00022989"/>
    </source>
</evidence>
<dbReference type="AlphaFoldDB" id="A0A1R0H5J4"/>
<dbReference type="GO" id="GO:0006488">
    <property type="term" value="P:dolichol-linked oligosaccharide biosynthetic process"/>
    <property type="evidence" value="ECO:0007669"/>
    <property type="project" value="UniProtKB-UniRule"/>
</dbReference>
<comment type="subcellular location">
    <subcellularLocation>
        <location evidence="1">Endoplasmic reticulum membrane</location>
        <topology evidence="1">Multi-pass membrane protein</topology>
    </subcellularLocation>
</comment>
<feature type="transmembrane region" description="Helical" evidence="14">
    <location>
        <begin position="394"/>
        <end position="410"/>
    </location>
</feature>
<comment type="similarity">
    <text evidence="3 14">Belongs to the ALG10 glucosyltransferase family.</text>
</comment>
<evidence type="ECO:0000256" key="14">
    <source>
        <dbReference type="PIRNR" id="PIRNR028810"/>
    </source>
</evidence>
<evidence type="ECO:0000256" key="3">
    <source>
        <dbReference type="ARBA" id="ARBA00010600"/>
    </source>
</evidence>
<evidence type="ECO:0000256" key="13">
    <source>
        <dbReference type="ARBA" id="ARBA00048064"/>
    </source>
</evidence>
<feature type="transmembrane region" description="Helical" evidence="14">
    <location>
        <begin position="179"/>
        <end position="200"/>
    </location>
</feature>
<dbReference type="GO" id="GO:0106073">
    <property type="term" value="F:dolichyl pyrophosphate Glc2Man9GlcNAc2 alpha-1,2-glucosyltransferase activity"/>
    <property type="evidence" value="ECO:0007669"/>
    <property type="project" value="UniProtKB-UniRule"/>
</dbReference>
<dbReference type="STRING" id="133383.A0A1R0H5J4"/>
<dbReference type="OrthoDB" id="4769at2759"/>